<dbReference type="InterPro" id="IPR015946">
    <property type="entry name" value="KH_dom-like_a/b"/>
</dbReference>
<evidence type="ECO:0000256" key="5">
    <source>
        <dbReference type="SAM" id="MobiDB-lite"/>
    </source>
</evidence>
<dbReference type="RefSeq" id="WP_077588248.1">
    <property type="nucleotide sequence ID" value="NZ_CP019640.1"/>
</dbReference>
<evidence type="ECO:0000256" key="1">
    <source>
        <dbReference type="ARBA" id="ARBA00022448"/>
    </source>
</evidence>
<dbReference type="Pfam" id="PF01152">
    <property type="entry name" value="Bac_globin"/>
    <property type="match status" value="1"/>
</dbReference>
<dbReference type="SUPFAM" id="SSF82784">
    <property type="entry name" value="OsmC-like"/>
    <property type="match status" value="1"/>
</dbReference>
<dbReference type="GO" id="GO:0046872">
    <property type="term" value="F:metal ion binding"/>
    <property type="evidence" value="ECO:0007669"/>
    <property type="project" value="UniProtKB-KW"/>
</dbReference>
<keyword evidence="7" id="KW-1185">Reference proteome</keyword>
<gene>
    <name evidence="6" type="ORF">B0X71_04055</name>
</gene>
<dbReference type="PANTHER" id="PTHR42830">
    <property type="entry name" value="OSMOTICALLY INDUCIBLE FAMILY PROTEIN"/>
    <property type="match status" value="1"/>
</dbReference>
<keyword evidence="3" id="KW-0479">Metal-binding</keyword>
<dbReference type="InterPro" id="IPR009050">
    <property type="entry name" value="Globin-like_sf"/>
</dbReference>
<dbReference type="Proteomes" id="UP000188184">
    <property type="component" value="Chromosome"/>
</dbReference>
<dbReference type="GO" id="GO:0020037">
    <property type="term" value="F:heme binding"/>
    <property type="evidence" value="ECO:0007669"/>
    <property type="project" value="InterPro"/>
</dbReference>
<reference evidence="6 7" key="1">
    <citation type="submission" date="2017-02" db="EMBL/GenBank/DDBJ databases">
        <title>The complete genomic sequence of a novel cold adapted crude oil-degrading bacterium Planococcus qaidamina Y42.</title>
        <authorList>
            <person name="Yang R."/>
        </authorList>
    </citation>
    <scope>NUCLEOTIDE SEQUENCE [LARGE SCALE GENOMIC DNA]</scope>
    <source>
        <strain evidence="6 7">Y42</strain>
    </source>
</reference>
<evidence type="ECO:0000256" key="4">
    <source>
        <dbReference type="ARBA" id="ARBA00023004"/>
    </source>
</evidence>
<dbReference type="KEGG" id="pmar:B0X71_04055"/>
<protein>
    <recommendedName>
        <fullName evidence="8">Osmotically inducible protein OsmC</fullName>
    </recommendedName>
</protein>
<proteinExistence type="predicted"/>
<keyword evidence="4" id="KW-0408">Iron</keyword>
<evidence type="ECO:0000313" key="6">
    <source>
        <dbReference type="EMBL" id="AQQ52366.1"/>
    </source>
</evidence>
<dbReference type="InterPro" id="IPR001486">
    <property type="entry name" value="Hemoglobin_trunc"/>
</dbReference>
<dbReference type="SUPFAM" id="SSF46458">
    <property type="entry name" value="Globin-like"/>
    <property type="match status" value="1"/>
</dbReference>
<feature type="region of interest" description="Disordered" evidence="5">
    <location>
        <begin position="199"/>
        <end position="220"/>
    </location>
</feature>
<accession>A0A1Q2KW67</accession>
<dbReference type="Pfam" id="PF02566">
    <property type="entry name" value="OsmC"/>
    <property type="match status" value="1"/>
</dbReference>
<dbReference type="OrthoDB" id="2883426at2"/>
<sequence>MKDSSFEVQLNWSGTGRKGEGKITIGQELLMVSGPENMGGKGVGLSPEDLLISAVGSCYSGTLFSLLALKGLPVQRVAINTESTVINQLTEAKFSRLLVHPTIFGGNPALQAEYEKAAEDARENCFIGKTIASNVDYRVGTVRVNEMIVAQEKIDVLVDDFYAKLVKDPYFSNMFAERGVNVEVLKERQRIFISRLINGNPTDGNQSEKEQVQKRHSFSTTPERAEIWLGLMGETVRETDFPESVKENLMEKMGELMKPFVR</sequence>
<keyword evidence="2" id="KW-0349">Heme</keyword>
<dbReference type="Gene3D" id="1.10.490.10">
    <property type="entry name" value="Globins"/>
    <property type="match status" value="1"/>
</dbReference>
<name>A0A1Q2KW67_9BACL</name>
<keyword evidence="1" id="KW-0813">Transport</keyword>
<dbReference type="InterPro" id="IPR036102">
    <property type="entry name" value="OsmC/Ohrsf"/>
</dbReference>
<organism evidence="6 7">
    <name type="scientific">Planococcus lenghuensis</name>
    <dbReference type="NCBI Taxonomy" id="2213202"/>
    <lineage>
        <taxon>Bacteria</taxon>
        <taxon>Bacillati</taxon>
        <taxon>Bacillota</taxon>
        <taxon>Bacilli</taxon>
        <taxon>Bacillales</taxon>
        <taxon>Caryophanaceae</taxon>
        <taxon>Planococcus</taxon>
    </lineage>
</organism>
<evidence type="ECO:0000256" key="2">
    <source>
        <dbReference type="ARBA" id="ARBA00022617"/>
    </source>
</evidence>
<evidence type="ECO:0000313" key="7">
    <source>
        <dbReference type="Proteomes" id="UP000188184"/>
    </source>
</evidence>
<dbReference type="AlphaFoldDB" id="A0A1Q2KW67"/>
<dbReference type="PANTHER" id="PTHR42830:SF2">
    <property type="entry name" value="OSMC_OHR FAMILY PROTEIN"/>
    <property type="match status" value="1"/>
</dbReference>
<dbReference type="InterPro" id="IPR012292">
    <property type="entry name" value="Globin/Proto"/>
</dbReference>
<evidence type="ECO:0008006" key="8">
    <source>
        <dbReference type="Google" id="ProtNLM"/>
    </source>
</evidence>
<dbReference type="InterPro" id="IPR052707">
    <property type="entry name" value="OsmC_Ohr_Peroxiredoxin"/>
</dbReference>
<dbReference type="GO" id="GO:0019825">
    <property type="term" value="F:oxygen binding"/>
    <property type="evidence" value="ECO:0007669"/>
    <property type="project" value="InterPro"/>
</dbReference>
<dbReference type="EMBL" id="CP019640">
    <property type="protein sequence ID" value="AQQ52366.1"/>
    <property type="molecule type" value="Genomic_DNA"/>
</dbReference>
<evidence type="ECO:0000256" key="3">
    <source>
        <dbReference type="ARBA" id="ARBA00022723"/>
    </source>
</evidence>
<dbReference type="InterPro" id="IPR003718">
    <property type="entry name" value="OsmC/Ohr_fam"/>
</dbReference>
<dbReference type="Gene3D" id="3.30.300.20">
    <property type="match status" value="1"/>
</dbReference>